<feature type="transmembrane region" description="Helical" evidence="11">
    <location>
        <begin position="84"/>
        <end position="107"/>
    </location>
</feature>
<dbReference type="RefSeq" id="WP_214362637.1">
    <property type="nucleotide sequence ID" value="NZ_JAEKFT010000019.1"/>
</dbReference>
<feature type="domain" description="RCK C-terminal" evidence="13">
    <location>
        <begin position="570"/>
        <end position="654"/>
    </location>
</feature>
<protein>
    <submittedName>
        <fullName evidence="14">Cation:proton antiporter</fullName>
    </submittedName>
</protein>
<dbReference type="GO" id="GO:0008324">
    <property type="term" value="F:monoatomic cation transmembrane transporter activity"/>
    <property type="evidence" value="ECO:0007669"/>
    <property type="project" value="InterPro"/>
</dbReference>
<keyword evidence="3" id="KW-0813">Transport</keyword>
<dbReference type="Pfam" id="PF02080">
    <property type="entry name" value="TrkA_C"/>
    <property type="match status" value="1"/>
</dbReference>
<feature type="transmembrane region" description="Helical" evidence="11">
    <location>
        <begin position="353"/>
        <end position="373"/>
    </location>
</feature>
<dbReference type="InterPro" id="IPR006037">
    <property type="entry name" value="RCK_C"/>
</dbReference>
<evidence type="ECO:0000313" key="15">
    <source>
        <dbReference type="Proteomes" id="UP000694660"/>
    </source>
</evidence>
<keyword evidence="7" id="KW-0630">Potassium</keyword>
<evidence type="ECO:0000256" key="4">
    <source>
        <dbReference type="ARBA" id="ARBA00022449"/>
    </source>
</evidence>
<dbReference type="GO" id="GO:0005886">
    <property type="term" value="C:plasma membrane"/>
    <property type="evidence" value="ECO:0007669"/>
    <property type="project" value="TreeGrafter"/>
</dbReference>
<dbReference type="PROSITE" id="PS51202">
    <property type="entry name" value="RCK_C"/>
    <property type="match status" value="1"/>
</dbReference>
<evidence type="ECO:0000256" key="11">
    <source>
        <dbReference type="SAM" id="Phobius"/>
    </source>
</evidence>
<feature type="transmembrane region" description="Helical" evidence="11">
    <location>
        <begin position="294"/>
        <end position="316"/>
    </location>
</feature>
<dbReference type="GO" id="GO:0015297">
    <property type="term" value="F:antiporter activity"/>
    <property type="evidence" value="ECO:0007669"/>
    <property type="project" value="UniProtKB-KW"/>
</dbReference>
<dbReference type="Pfam" id="PF00999">
    <property type="entry name" value="Na_H_Exchanger"/>
    <property type="match status" value="1"/>
</dbReference>
<evidence type="ECO:0000256" key="9">
    <source>
        <dbReference type="ARBA" id="ARBA00023065"/>
    </source>
</evidence>
<dbReference type="InterPro" id="IPR036291">
    <property type="entry name" value="NAD(P)-bd_dom_sf"/>
</dbReference>
<keyword evidence="4" id="KW-0050">Antiport</keyword>
<dbReference type="EMBL" id="JAEKFT010000019">
    <property type="protein sequence ID" value="MBT0962687.1"/>
    <property type="molecule type" value="Genomic_DNA"/>
</dbReference>
<sequence>MVNTLELVLLLLAAAVLVVGVFRSINLPPVLGYLLVGAALGPHALNLMEDADGARHLAEFGVVFLMFSIGLEFSLPRLVAMKRIVFGLGAAQVAGSIALATLLGWAFGIGLLASFALGSILTMSSTAILSKLLTDRMELESRHGREVIGVLLFQDIAVVPLLILIPALSQPGEALVATLSVAALKAAAMLALVLVFGQRLMRAWFTLVARRRSGELFMLNVLLITLGLAWLSELVGLSLALGAFLAGMLISETEYRYQVEEDIKPFRDVLLGLFFVTVGMFLDVGEILVHLPLVLGMVVALLLLKLAVAAGASRAFGASPGTAMRTGLWLCAGGEFGFVLISQIDGLALFSPVLLQVTVAALVLSMLVAPLIVQVSDKLVMRFVASEWLMRSMELTRVAAQSLNTTGHIVICGYGRSGQHLARFFEQEGVAYVALDLDPERVREAGAAGDTVVYGDAARHETLQAAGVMRASAVVVSFSGVDAALRVIHHVQAIRPGLPVVARAVDEAEMAKLSDAGAAEVVTEAFEGSIMLASHALALIGVPINRVLRRIREIRSQRYALMQGLFHGADDAFDGPESQQMRLHSVAIPPGAGSVGRTIGELDLAVLNVTVSAVRRRNIRGLSPGPETEIQAGDVVVLLGVPGNLELAEQRLMRGA</sequence>
<evidence type="ECO:0000259" key="13">
    <source>
        <dbReference type="PROSITE" id="PS51202"/>
    </source>
</evidence>
<dbReference type="InterPro" id="IPR004771">
    <property type="entry name" value="K/H_exchanger"/>
</dbReference>
<dbReference type="GO" id="GO:1902600">
    <property type="term" value="P:proton transmembrane transport"/>
    <property type="evidence" value="ECO:0007669"/>
    <property type="project" value="InterPro"/>
</dbReference>
<evidence type="ECO:0000256" key="7">
    <source>
        <dbReference type="ARBA" id="ARBA00022958"/>
    </source>
</evidence>
<dbReference type="Gene3D" id="1.20.1530.20">
    <property type="match status" value="1"/>
</dbReference>
<gene>
    <name evidence="14" type="ORF">I8J34_16010</name>
</gene>
<dbReference type="InterPro" id="IPR038770">
    <property type="entry name" value="Na+/solute_symporter_sf"/>
</dbReference>
<feature type="transmembrane region" description="Helical" evidence="11">
    <location>
        <begin position="146"/>
        <end position="168"/>
    </location>
</feature>
<keyword evidence="6 11" id="KW-0812">Transmembrane</keyword>
<keyword evidence="8 11" id="KW-1133">Transmembrane helix</keyword>
<dbReference type="NCBIfam" id="TIGR00932">
    <property type="entry name" value="2a37"/>
    <property type="match status" value="1"/>
</dbReference>
<dbReference type="InterPro" id="IPR003148">
    <property type="entry name" value="RCK_N"/>
</dbReference>
<feature type="transmembrane region" description="Helical" evidence="11">
    <location>
        <begin position="113"/>
        <end position="134"/>
    </location>
</feature>
<evidence type="ECO:0000256" key="6">
    <source>
        <dbReference type="ARBA" id="ARBA00022692"/>
    </source>
</evidence>
<feature type="transmembrane region" description="Helical" evidence="11">
    <location>
        <begin position="174"/>
        <end position="196"/>
    </location>
</feature>
<dbReference type="AlphaFoldDB" id="A0A944DE65"/>
<evidence type="ECO:0000259" key="12">
    <source>
        <dbReference type="PROSITE" id="PS51201"/>
    </source>
</evidence>
<dbReference type="Gene3D" id="3.30.70.1450">
    <property type="entry name" value="Regulator of K+ conductance, C-terminal domain"/>
    <property type="match status" value="1"/>
</dbReference>
<name>A0A944DE65_DENI1</name>
<feature type="transmembrane region" description="Helical" evidence="11">
    <location>
        <begin position="57"/>
        <end position="75"/>
    </location>
</feature>
<comment type="subcellular location">
    <subcellularLocation>
        <location evidence="1">Membrane</location>
        <topology evidence="1">Multi-pass membrane protein</topology>
    </subcellularLocation>
</comment>
<comment type="similarity">
    <text evidence="2">Belongs to the monovalent cation:proton antiporter 2 (CPA2) transporter (TC 2.A.37) family.</text>
</comment>
<evidence type="ECO:0000256" key="10">
    <source>
        <dbReference type="ARBA" id="ARBA00023136"/>
    </source>
</evidence>
<evidence type="ECO:0000256" key="2">
    <source>
        <dbReference type="ARBA" id="ARBA00005551"/>
    </source>
</evidence>
<reference evidence="15" key="1">
    <citation type="journal article" date="2022" name="ISME J.">
        <title>Genetic and phylogenetic analysis of dissimilatory iodate-reducing bacteria identifies potential niches across the world's oceans.</title>
        <authorList>
            <person name="Reyes-Umana V."/>
            <person name="Henning Z."/>
            <person name="Lee K."/>
            <person name="Barnum T.P."/>
            <person name="Coates J.D."/>
        </authorList>
    </citation>
    <scope>NUCLEOTIDE SEQUENCE [LARGE SCALE GENOMIC DNA]</scope>
    <source>
        <strain evidence="15">IR12</strain>
    </source>
</reference>
<evidence type="ECO:0000313" key="14">
    <source>
        <dbReference type="EMBL" id="MBT0962687.1"/>
    </source>
</evidence>
<dbReference type="Gene3D" id="3.40.50.720">
    <property type="entry name" value="NAD(P)-binding Rossmann-like Domain"/>
    <property type="match status" value="1"/>
</dbReference>
<dbReference type="PANTHER" id="PTHR46157:SF4">
    <property type="entry name" value="K(+) EFFLUX ANTIPORTER 3, CHLOROPLASTIC"/>
    <property type="match status" value="1"/>
</dbReference>
<proteinExistence type="inferred from homology"/>
<accession>A0A944DE65</accession>
<dbReference type="InterPro" id="IPR006153">
    <property type="entry name" value="Cation/H_exchanger_TM"/>
</dbReference>
<dbReference type="Proteomes" id="UP000694660">
    <property type="component" value="Unassembled WGS sequence"/>
</dbReference>
<evidence type="ECO:0000256" key="5">
    <source>
        <dbReference type="ARBA" id="ARBA00022538"/>
    </source>
</evidence>
<organism evidence="14 15">
    <name type="scientific">Denitromonas iodatirespirans</name>
    <dbReference type="NCBI Taxonomy" id="2795389"/>
    <lineage>
        <taxon>Bacteria</taxon>
        <taxon>Pseudomonadati</taxon>
        <taxon>Pseudomonadota</taxon>
        <taxon>Betaproteobacteria</taxon>
        <taxon>Rhodocyclales</taxon>
        <taxon>Zoogloeaceae</taxon>
        <taxon>Denitromonas</taxon>
    </lineage>
</organism>
<feature type="transmembrane region" description="Helical" evidence="11">
    <location>
        <begin position="269"/>
        <end position="288"/>
    </location>
</feature>
<feature type="transmembrane region" description="Helical" evidence="11">
    <location>
        <begin position="328"/>
        <end position="347"/>
    </location>
</feature>
<evidence type="ECO:0000256" key="1">
    <source>
        <dbReference type="ARBA" id="ARBA00004141"/>
    </source>
</evidence>
<feature type="domain" description="RCK N-terminal" evidence="12">
    <location>
        <begin position="406"/>
        <end position="523"/>
    </location>
</feature>
<keyword evidence="9" id="KW-0406">Ion transport</keyword>
<dbReference type="PROSITE" id="PS51201">
    <property type="entry name" value="RCK_N"/>
    <property type="match status" value="1"/>
</dbReference>
<feature type="transmembrane region" description="Helical" evidence="11">
    <location>
        <begin position="216"/>
        <end position="232"/>
    </location>
</feature>
<dbReference type="SUPFAM" id="SSF51735">
    <property type="entry name" value="NAD(P)-binding Rossmann-fold domains"/>
    <property type="match status" value="1"/>
</dbReference>
<keyword evidence="15" id="KW-1185">Reference proteome</keyword>
<dbReference type="GO" id="GO:0006813">
    <property type="term" value="P:potassium ion transport"/>
    <property type="evidence" value="ECO:0007669"/>
    <property type="project" value="UniProtKB-KW"/>
</dbReference>
<keyword evidence="10 11" id="KW-0472">Membrane</keyword>
<keyword evidence="5" id="KW-0633">Potassium transport</keyword>
<evidence type="ECO:0000256" key="8">
    <source>
        <dbReference type="ARBA" id="ARBA00022989"/>
    </source>
</evidence>
<dbReference type="Pfam" id="PF02254">
    <property type="entry name" value="TrkA_N"/>
    <property type="match status" value="1"/>
</dbReference>
<dbReference type="InterPro" id="IPR036721">
    <property type="entry name" value="RCK_C_sf"/>
</dbReference>
<dbReference type="SUPFAM" id="SSF116726">
    <property type="entry name" value="TrkA C-terminal domain-like"/>
    <property type="match status" value="1"/>
</dbReference>
<evidence type="ECO:0000256" key="3">
    <source>
        <dbReference type="ARBA" id="ARBA00022448"/>
    </source>
</evidence>
<dbReference type="PANTHER" id="PTHR46157">
    <property type="entry name" value="K(+) EFFLUX ANTIPORTER 3, CHLOROPLASTIC"/>
    <property type="match status" value="1"/>
</dbReference>
<comment type="caution">
    <text evidence="14">The sequence shown here is derived from an EMBL/GenBank/DDBJ whole genome shotgun (WGS) entry which is preliminary data.</text>
</comment>